<proteinExistence type="predicted"/>
<dbReference type="AlphaFoldDB" id="A0AA37N6S6"/>
<evidence type="ECO:0000313" key="3">
    <source>
        <dbReference type="Proteomes" id="UP001055091"/>
    </source>
</evidence>
<dbReference type="EMBL" id="BQNJ01000001">
    <property type="protein sequence ID" value="GKG99845.1"/>
    <property type="molecule type" value="Genomic_DNA"/>
</dbReference>
<feature type="region of interest" description="Disordered" evidence="1">
    <location>
        <begin position="26"/>
        <end position="52"/>
    </location>
</feature>
<evidence type="ECO:0000313" key="2">
    <source>
        <dbReference type="EMBL" id="GKG99845.1"/>
    </source>
</evidence>
<feature type="region of interest" description="Disordered" evidence="1">
    <location>
        <begin position="1"/>
        <end position="20"/>
    </location>
</feature>
<gene>
    <name evidence="2" type="ORF">CE91St55_18270</name>
</gene>
<accession>A0AA37N6S6</accession>
<dbReference type="Proteomes" id="UP001055091">
    <property type="component" value="Unassembled WGS sequence"/>
</dbReference>
<organism evidence="2 3">
    <name type="scientific">Hungatella hathewayi</name>
    <dbReference type="NCBI Taxonomy" id="154046"/>
    <lineage>
        <taxon>Bacteria</taxon>
        <taxon>Bacillati</taxon>
        <taxon>Bacillota</taxon>
        <taxon>Clostridia</taxon>
        <taxon>Lachnospirales</taxon>
        <taxon>Lachnospiraceae</taxon>
        <taxon>Hungatella</taxon>
    </lineage>
</organism>
<comment type="caution">
    <text evidence="2">The sequence shown here is derived from an EMBL/GenBank/DDBJ whole genome shotgun (WGS) entry which is preliminary data.</text>
</comment>
<reference evidence="2" key="1">
    <citation type="submission" date="2022-01" db="EMBL/GenBank/DDBJ databases">
        <title>Novel bile acid biosynthetic pathways are enriched in the microbiome of centenarians.</title>
        <authorList>
            <person name="Sato Y."/>
            <person name="Atarashi K."/>
            <person name="Plichta R.D."/>
            <person name="Arai Y."/>
            <person name="Sasajima S."/>
            <person name="Kearney M.S."/>
            <person name="Suda W."/>
            <person name="Takeshita K."/>
            <person name="Sasaki T."/>
            <person name="Okamoto S."/>
            <person name="Skelly N.A."/>
            <person name="Okamura Y."/>
            <person name="Vlamakis H."/>
            <person name="Li Y."/>
            <person name="Tanoue T."/>
            <person name="Takei H."/>
            <person name="Nittono H."/>
            <person name="Narushima S."/>
            <person name="Irie J."/>
            <person name="Itoh H."/>
            <person name="Moriya K."/>
            <person name="Sugiura Y."/>
            <person name="Suematsu M."/>
            <person name="Moritoki N."/>
            <person name="Shibata S."/>
            <person name="Littman R.D."/>
            <person name="Fischbach A.M."/>
            <person name="Uwamino Y."/>
            <person name="Inoue T."/>
            <person name="Honda A."/>
            <person name="Hattori M."/>
            <person name="Murai T."/>
            <person name="Xavier J.R."/>
            <person name="Hirose N."/>
            <person name="Honda K."/>
        </authorList>
    </citation>
    <scope>NUCLEOTIDE SEQUENCE</scope>
    <source>
        <strain evidence="2">CE91-St55</strain>
    </source>
</reference>
<name>A0AA37N6S6_9FIRM</name>
<evidence type="ECO:0000256" key="1">
    <source>
        <dbReference type="SAM" id="MobiDB-lite"/>
    </source>
</evidence>
<protein>
    <submittedName>
        <fullName evidence="2">Uncharacterized protein</fullName>
    </submittedName>
</protein>
<sequence length="52" mass="5617">MRREVPEVLSARQSRLDRDTGMVLALEQDSSSGSSLDNSPGRGSGMIHDLDS</sequence>